<dbReference type="CDD" id="cd19941">
    <property type="entry name" value="TIL"/>
    <property type="match status" value="17"/>
</dbReference>
<accession>A0AAF5DRZ5</accession>
<feature type="domain" description="EGF-like" evidence="5">
    <location>
        <begin position="137"/>
        <end position="171"/>
    </location>
</feature>
<keyword evidence="4" id="KW-0472">Membrane</keyword>
<dbReference type="SUPFAM" id="SSF57567">
    <property type="entry name" value="Serine protease inhibitors"/>
    <property type="match status" value="17"/>
</dbReference>
<dbReference type="WBParaSite" id="TCONS_00016980.p1">
    <property type="protein sequence ID" value="TCONS_00016980.p1"/>
    <property type="gene ID" value="XLOC_011007"/>
</dbReference>
<evidence type="ECO:0000256" key="2">
    <source>
        <dbReference type="ARBA" id="ARBA00022900"/>
    </source>
</evidence>
<name>A0AAF5DRZ5_STRER</name>
<keyword evidence="6" id="KW-1185">Reference proteome</keyword>
<reference evidence="7" key="1">
    <citation type="submission" date="2024-02" db="UniProtKB">
        <authorList>
            <consortium name="WormBaseParasite"/>
        </authorList>
    </citation>
    <scope>IDENTIFICATION</scope>
</reference>
<keyword evidence="4" id="KW-0812">Transmembrane</keyword>
<dbReference type="SMART" id="SM00181">
    <property type="entry name" value="EGF"/>
    <property type="match status" value="9"/>
</dbReference>
<feature type="domain" description="EGF-like" evidence="5">
    <location>
        <begin position="281"/>
        <end position="323"/>
    </location>
</feature>
<feature type="transmembrane region" description="Helical" evidence="4">
    <location>
        <begin position="12"/>
        <end position="29"/>
    </location>
</feature>
<dbReference type="InterPro" id="IPR036084">
    <property type="entry name" value="Ser_inhib-like_sf"/>
</dbReference>
<dbReference type="PANTHER" id="PTHR23259">
    <property type="entry name" value="RIDDLE"/>
    <property type="match status" value="1"/>
</dbReference>
<evidence type="ECO:0000313" key="6">
    <source>
        <dbReference type="Proteomes" id="UP000035681"/>
    </source>
</evidence>
<keyword evidence="4" id="KW-1133">Transmembrane helix</keyword>
<feature type="domain" description="EGF-like" evidence="5">
    <location>
        <begin position="1061"/>
        <end position="1095"/>
    </location>
</feature>
<keyword evidence="2" id="KW-0722">Serine protease inhibitor</keyword>
<sequence length="1522" mass="170813">NNIKVLNMQIKLVFLISILFLTYISYNEARKRPKQCRKHMIYKMCTKTCPKTCDKNENKGKRCFLDCKHPGCECKRGYVLAKKNKCVRKSKCHKYRTTTKKPTTTMKMIETTTTASSQQCLGNNTEYTDCLSSCPLKCSDITKVVPCTANCNGVGCQCKQGYYLNKKNECISKTKCIKDPEEEVCPPNSEYSFCKSLFTRTCSYRFLRPRRFSLRCAGEGCQCKHGYYYKNGKCITAEECDATTTSTSSTRSITTTTTKMIETTTTASSQQCLKNNTVYTECLSACPLKCSDITKSAPCTANCNGVGCQCKPGYYLNKNNECISFFECINDPKEEVCPQNSKYTFCRSFCFKSCSNRNLDEIGCNIPKCAGAGCQCEKGYYYNNGKCLTLEECDKLPTTTEKPTMKPTTTTKMIKTTTTASSQQCLGNNTEYTDCLSSCPLKCSDITKSDKCAVYCNGPGCQCKEGYFLNKKNECVSITECVKDPEEEVCPPNMVYKFCRSYCPSTCSDRFLWFRPCKLMCKPPGCQCKSGYYLNKEGKCVTSSECDATTTTTLTTTITTTKPTPVCPTNMVYTLCKSACQPKCWEKERNWCIFMCAGVGCECRKPFALNHKGECVERHQCPVYKSTTTRRPTTTPVCPANMVYTKCKSSCPPKCTDKEGEPKICTFNCDGEGCECRAPFALDSEGNCIKKSECTISTTTAKPSRRRFLLYYTKKTFQIVSPPTTTPTGRKRRSIDENKSVVIKVIFNISNQIKAHQLEELIFDKLYTSAPTLSLNLDKSRRFTTVENNDLNTIITISDSLAFCSKIMTSIKNILEKNIIIKDVLIKCGDNKYDSVFTDLQNPLEQKRQRRSATNGLSINNLQKLFHPFISNNEARKHSKKCPRHMIYKKCTKTCPKTCDKNAYKGERCLLDCKHPGCECKRGYYLARKNKCVRKSKCHKYRITTMKPTTTPKCPPNTFYTDCLSTCISRCSDNEDDNVCTDDCGGAGCECPWPFVLNDKNECIPRNECPGYNTTTTTATTTRSITTTTTRMFETTTTVSSQQCLKNNTVFTLCLSACPLKCSDAGKIIPCTANCRGAGCECKQGYYLNRKNECVSITECINDPEEEVCPPNSEYTTCKSFCPKTCHNKLLKHRPCSLICAGAGCQCKSGYYLNKEGKCVTEEECDKFITTTTMMTTTTMTTTTMTTTTTPVCPANMVYTTCKSACQPKCSQKNKPHPFCIFLCAGKGCECRKPFALNDEGKCIPEEQCPSYEITTTMMTTTRRPTSTTPVCPPNMVFTFCKTACPSKCSERGITGCFLRCYGYGCECRKPFALNDNGDCIPQEECPNYDSTTTMMTTTRRPTTTPVCPPNMVYSLCKSACPPKCWEKVRNWCFFMCAGVGCECRKPFALNDKGECIPENQCPSYESTTTRRPTTTPVCPANMVYTKCKSSCPPKCTDKEGEPKICTFNCDGEGCECRAPFALDSEGNCIKKSECPISTTTAKPSKRRYLLYYSKKTFQNLYKCLLKEKFLLIQIIFFSYSI</sequence>
<feature type="domain" description="EGF-like" evidence="5">
    <location>
        <begin position="894"/>
        <end position="933"/>
    </location>
</feature>
<feature type="domain" description="EGF-like" evidence="5">
    <location>
        <begin position="44"/>
        <end position="87"/>
    </location>
</feature>
<dbReference type="Pfam" id="PF01826">
    <property type="entry name" value="TIL"/>
    <property type="match status" value="17"/>
</dbReference>
<feature type="domain" description="EGF-like" evidence="5">
    <location>
        <begin position="434"/>
        <end position="476"/>
    </location>
</feature>
<dbReference type="Proteomes" id="UP000035681">
    <property type="component" value="Unplaced"/>
</dbReference>
<organism evidence="6 7">
    <name type="scientific">Strongyloides stercoralis</name>
    <name type="common">Threadworm</name>
    <dbReference type="NCBI Taxonomy" id="6248"/>
    <lineage>
        <taxon>Eukaryota</taxon>
        <taxon>Metazoa</taxon>
        <taxon>Ecdysozoa</taxon>
        <taxon>Nematoda</taxon>
        <taxon>Chromadorea</taxon>
        <taxon>Rhabditida</taxon>
        <taxon>Tylenchina</taxon>
        <taxon>Panagrolaimomorpha</taxon>
        <taxon>Strongyloidoidea</taxon>
        <taxon>Strongyloididae</taxon>
        <taxon>Strongyloides</taxon>
    </lineage>
</organism>
<evidence type="ECO:0000256" key="4">
    <source>
        <dbReference type="SAM" id="Phobius"/>
    </source>
</evidence>
<feature type="domain" description="EGF-like" evidence="5">
    <location>
        <begin position="1117"/>
        <end position="1160"/>
    </location>
</feature>
<evidence type="ECO:0000256" key="1">
    <source>
        <dbReference type="ARBA" id="ARBA00022690"/>
    </source>
</evidence>
<dbReference type="GO" id="GO:0004867">
    <property type="term" value="F:serine-type endopeptidase inhibitor activity"/>
    <property type="evidence" value="ECO:0007669"/>
    <property type="project" value="UniProtKB-KW"/>
</dbReference>
<evidence type="ECO:0000259" key="5">
    <source>
        <dbReference type="SMART" id="SM00181"/>
    </source>
</evidence>
<dbReference type="AlphaFoldDB" id="A0AAF5DRZ5"/>
<keyword evidence="3" id="KW-1015">Disulfide bond</keyword>
<evidence type="ECO:0000313" key="7">
    <source>
        <dbReference type="WBParaSite" id="TCONS_00016980.p1"/>
    </source>
</evidence>
<protein>
    <submittedName>
        <fullName evidence="7">TIL domain-containing protein</fullName>
    </submittedName>
</protein>
<dbReference type="Gene3D" id="2.10.25.10">
    <property type="entry name" value="Laminin"/>
    <property type="match status" value="17"/>
</dbReference>
<dbReference type="PANTHER" id="PTHR23259:SF70">
    <property type="entry name" value="ACCESSORY GLAND PROTEIN ACP62F-RELATED"/>
    <property type="match status" value="1"/>
</dbReference>
<feature type="domain" description="EGF-like" evidence="5">
    <location>
        <begin position="962"/>
        <end position="1004"/>
    </location>
</feature>
<keyword evidence="1" id="KW-0646">Protease inhibitor</keyword>
<evidence type="ECO:0000256" key="3">
    <source>
        <dbReference type="ARBA" id="ARBA00023157"/>
    </source>
</evidence>
<dbReference type="InterPro" id="IPR051368">
    <property type="entry name" value="SerProtInhib-TIL_Domain"/>
</dbReference>
<dbReference type="InterPro" id="IPR002919">
    <property type="entry name" value="TIL_dom"/>
</dbReference>
<proteinExistence type="predicted"/>
<feature type="domain" description="EGF-like" evidence="5">
    <location>
        <begin position="1288"/>
        <end position="1321"/>
    </location>
</feature>
<dbReference type="InterPro" id="IPR000742">
    <property type="entry name" value="EGF"/>
</dbReference>